<evidence type="ECO:0000313" key="2">
    <source>
        <dbReference type="Proteomes" id="UP000266188"/>
    </source>
</evidence>
<dbReference type="AlphaFoldDB" id="A0A3A2ZD56"/>
<name>A0A3A2ZD56_9EURO</name>
<gene>
    <name evidence="1" type="ORF">PHISCL_06596</name>
</gene>
<keyword evidence="2" id="KW-1185">Reference proteome</keyword>
<reference evidence="2" key="1">
    <citation type="submission" date="2017-02" db="EMBL/GenBank/DDBJ databases">
        <authorList>
            <person name="Tafer H."/>
            <person name="Lopandic K."/>
        </authorList>
    </citation>
    <scope>NUCLEOTIDE SEQUENCE [LARGE SCALE GENOMIC DNA]</scope>
    <source>
        <strain evidence="2">CBS 366.77</strain>
    </source>
</reference>
<comment type="caution">
    <text evidence="1">The sequence shown here is derived from an EMBL/GenBank/DDBJ whole genome shotgun (WGS) entry which is preliminary data.</text>
</comment>
<organism evidence="1 2">
    <name type="scientific">Aspergillus sclerotialis</name>
    <dbReference type="NCBI Taxonomy" id="2070753"/>
    <lineage>
        <taxon>Eukaryota</taxon>
        <taxon>Fungi</taxon>
        <taxon>Dikarya</taxon>
        <taxon>Ascomycota</taxon>
        <taxon>Pezizomycotina</taxon>
        <taxon>Eurotiomycetes</taxon>
        <taxon>Eurotiomycetidae</taxon>
        <taxon>Eurotiales</taxon>
        <taxon>Aspergillaceae</taxon>
        <taxon>Aspergillus</taxon>
        <taxon>Aspergillus subgen. Polypaecilum</taxon>
    </lineage>
</organism>
<accession>A0A3A2ZD56</accession>
<evidence type="ECO:0000313" key="1">
    <source>
        <dbReference type="EMBL" id="RJE21082.1"/>
    </source>
</evidence>
<dbReference type="EMBL" id="MVGC01000254">
    <property type="protein sequence ID" value="RJE21082.1"/>
    <property type="molecule type" value="Genomic_DNA"/>
</dbReference>
<protein>
    <submittedName>
        <fullName evidence="1">Uncharacterized protein</fullName>
    </submittedName>
</protein>
<sequence>MASDDEDDYIPTQSDLDYQYLPIFMDLDLLDLEIFFPPNIPEPSLPDHPDWGSAVDRLLRLEATLDNTEDFLDLWESAVRLLIPFPFRPTSVLRLTSQFLASPKETEDEVNEPEDELEWPEDDFSEWIDWTGGQGDDNNDEGTNIITNHHTEATNCNESVDMSNQSPVDTDRAPQHDEDNAFIHLSPQPGVGHSSVTIPVRPGLSLFRTPVVSCSLIYPRTMEESNQSPNTGIQYADVYPNGTERARRLLWHSARERLYVDPAAQAPTDQDDHSSLPTDQVDLNQADLVYIPPPLTLHAQPNVNQAQTHIPVSSALPAQAAQTIVNEAQDHESTASLSAAFNDDQSTQQAQRANAVAPVGLRIDVFF</sequence>
<dbReference type="Proteomes" id="UP000266188">
    <property type="component" value="Unassembled WGS sequence"/>
</dbReference>
<proteinExistence type="predicted"/>